<evidence type="ECO:0000313" key="4">
    <source>
        <dbReference type="Proteomes" id="UP000012227"/>
    </source>
</evidence>
<name>N1W6S7_9LEPT</name>
<dbReference type="RefSeq" id="WP_002985311.1">
    <property type="nucleotide sequence ID" value="NZ_AOGY02000060.1"/>
</dbReference>
<keyword evidence="1" id="KW-0812">Transmembrane</keyword>
<keyword evidence="1" id="KW-1133">Transmembrane helix</keyword>
<feature type="transmembrane region" description="Helical" evidence="1">
    <location>
        <begin position="101"/>
        <end position="123"/>
    </location>
</feature>
<accession>N1W6S7</accession>
<dbReference type="Proteomes" id="UP000012227">
    <property type="component" value="Unassembled WGS sequence"/>
</dbReference>
<protein>
    <submittedName>
        <fullName evidence="3">PF09413 family protein</fullName>
    </submittedName>
</protein>
<reference evidence="3 4" key="1">
    <citation type="submission" date="2013-03" db="EMBL/GenBank/DDBJ databases">
        <authorList>
            <person name="Harkins D.M."/>
            <person name="Durkin A.S."/>
            <person name="Brinkac L.M."/>
            <person name="Haft D.H."/>
            <person name="Selengut J.D."/>
            <person name="Sanka R."/>
            <person name="DePew J."/>
            <person name="Purushe J."/>
            <person name="Galloway R.L."/>
            <person name="Vinetz J.M."/>
            <person name="Sutton G.G."/>
            <person name="Nierman W.C."/>
            <person name="Fouts D.E."/>
        </authorList>
    </citation>
    <scope>NUCLEOTIDE SEQUENCE [LARGE SCALE GENOMIC DNA]</scope>
    <source>
        <strain evidence="3 4">Waz Holland</strain>
    </source>
</reference>
<dbReference type="EMBL" id="AOGY02000060">
    <property type="protein sequence ID" value="EMY69160.1"/>
    <property type="molecule type" value="Genomic_DNA"/>
</dbReference>
<keyword evidence="1" id="KW-0472">Membrane</keyword>
<gene>
    <name evidence="3" type="ORF">LEP1GSC199_0629</name>
</gene>
<dbReference type="Pfam" id="PF09413">
    <property type="entry name" value="DUF2007"/>
    <property type="match status" value="1"/>
</dbReference>
<proteinExistence type="predicted"/>
<organism evidence="3 4">
    <name type="scientific">Leptospira vanthielii serovar Holland str. Waz Holland = ATCC 700522</name>
    <dbReference type="NCBI Taxonomy" id="1218591"/>
    <lineage>
        <taxon>Bacteria</taxon>
        <taxon>Pseudomonadati</taxon>
        <taxon>Spirochaetota</taxon>
        <taxon>Spirochaetia</taxon>
        <taxon>Leptospirales</taxon>
        <taxon>Leptospiraceae</taxon>
        <taxon>Leptospira</taxon>
    </lineage>
</organism>
<sequence length="230" mass="26905">MKLVFTSIDYNKIKIIESTLSANGIKSMLKGEDLDVLNGIIPRNSNLLELYVQDGEFEDAISIIENNKIPDKVFEEDDIKQESNHKYEALRLISEKNDNIALYKLATVTFFVTTAIFLVLYLLEIDNFKKFYNATYNPNMDYYFSDYDNCLYETLEIKLGETSIFLLNVMIRLLELGRKLNTTILMETSLTKYLTQIYWNLIQLKLLTIFMAKKFMNIMIPIKMESLMNK</sequence>
<evidence type="ECO:0000256" key="1">
    <source>
        <dbReference type="SAM" id="Phobius"/>
    </source>
</evidence>
<comment type="caution">
    <text evidence="3">The sequence shown here is derived from an EMBL/GenBank/DDBJ whole genome shotgun (WGS) entry which is preliminary data.</text>
</comment>
<dbReference type="AlphaFoldDB" id="N1W6S7"/>
<evidence type="ECO:0000259" key="2">
    <source>
        <dbReference type="Pfam" id="PF09413"/>
    </source>
</evidence>
<dbReference type="InterPro" id="IPR018551">
    <property type="entry name" value="DUF2007"/>
</dbReference>
<feature type="domain" description="DUF2007" evidence="2">
    <location>
        <begin position="1"/>
        <end position="67"/>
    </location>
</feature>
<evidence type="ECO:0000313" key="3">
    <source>
        <dbReference type="EMBL" id="EMY69160.1"/>
    </source>
</evidence>